<dbReference type="GeneID" id="55640557"/>
<dbReference type="InterPro" id="IPR058468">
    <property type="entry name" value="DUF8155_N"/>
</dbReference>
<keyword evidence="3" id="KW-1185">Reference proteome</keyword>
<evidence type="ECO:0000259" key="1">
    <source>
        <dbReference type="Pfam" id="PF26482"/>
    </source>
</evidence>
<protein>
    <recommendedName>
        <fullName evidence="1">DUF8155 domain-containing protein</fullName>
    </recommendedName>
</protein>
<dbReference type="OrthoDB" id="36515at2157"/>
<dbReference type="AlphaFoldDB" id="A0A6N0NSZ4"/>
<dbReference type="Proteomes" id="UP000509301">
    <property type="component" value="Chromosome"/>
</dbReference>
<dbReference type="Pfam" id="PF26482">
    <property type="entry name" value="DUF8155"/>
    <property type="match status" value="1"/>
</dbReference>
<dbReference type="KEGG" id="mten:GWK48_01385"/>
<evidence type="ECO:0000313" key="3">
    <source>
        <dbReference type="Proteomes" id="UP000509301"/>
    </source>
</evidence>
<dbReference type="Gene3D" id="2.70.70.10">
    <property type="entry name" value="Glucose Permease (Domain IIA)"/>
    <property type="match status" value="1"/>
</dbReference>
<sequence length="275" mass="30440">MNFEPGTLVSFFTSGFSSHVKAKAIDVGYPSSEEFVSFLSGEILSVEKFNVGRPNVFATVNYDYKVILKSKNRYIKILHVEPYLSPGEQVKRGDVLGRLISSPYTGGDFKHAHVEGLPLSFPKVTRYQESGAGVVVNRTESFFDVKLTRYTEAGDIRGLGCCGGILNASLPYAGYGGLIGVEVKGNINLLGKRYFTKVKKSVTLIESRRGLLKNWDYGPAFKVMRNEPIDGPPLLESVLSFKGEPMVRLFMKTDAKEGDEIDVWSTIGNYLARKV</sequence>
<dbReference type="EMBL" id="CP049074">
    <property type="protein sequence ID" value="QKQ99226.1"/>
    <property type="molecule type" value="Genomic_DNA"/>
</dbReference>
<name>A0A6N0NSZ4_9CREN</name>
<accession>A0A6N0NSZ4</accession>
<dbReference type="InterPro" id="IPR011055">
    <property type="entry name" value="Dup_hybrid_motif"/>
</dbReference>
<dbReference type="RefSeq" id="WP_174628912.1">
    <property type="nucleotide sequence ID" value="NZ_CP049074.1"/>
</dbReference>
<reference evidence="2 3" key="1">
    <citation type="submission" date="2020-02" db="EMBL/GenBank/DDBJ databases">
        <title>Comparative genome analysis reveals the metabolism and evolution of the thermophilic archaeal genus Metallosphaera.</title>
        <authorList>
            <person name="Jiang C."/>
        </authorList>
    </citation>
    <scope>NUCLEOTIDE SEQUENCE [LARGE SCALE GENOMIC DNA]</scope>
    <source>
        <strain evidence="2 3">Ric-A</strain>
    </source>
</reference>
<evidence type="ECO:0000313" key="2">
    <source>
        <dbReference type="EMBL" id="QKQ99226.1"/>
    </source>
</evidence>
<proteinExistence type="predicted"/>
<gene>
    <name evidence="2" type="ORF">GWK48_01385</name>
</gene>
<organism evidence="2 3">
    <name type="scientific">Metallosphaera tengchongensis</name>
    <dbReference type="NCBI Taxonomy" id="1532350"/>
    <lineage>
        <taxon>Archaea</taxon>
        <taxon>Thermoproteota</taxon>
        <taxon>Thermoprotei</taxon>
        <taxon>Sulfolobales</taxon>
        <taxon>Sulfolobaceae</taxon>
        <taxon>Metallosphaera</taxon>
    </lineage>
</organism>
<feature type="domain" description="DUF8155" evidence="1">
    <location>
        <begin position="9"/>
        <end position="114"/>
    </location>
</feature>